<evidence type="ECO:0000256" key="1">
    <source>
        <dbReference type="SAM" id="Phobius"/>
    </source>
</evidence>
<keyword evidence="3" id="KW-1185">Reference proteome</keyword>
<accession>A0ABV9QYC0</accession>
<protein>
    <recommendedName>
        <fullName evidence="4">Glycosyltransferase RgtA/B/C/D-like domain-containing protein</fullName>
    </recommendedName>
</protein>
<organism evidence="2 3">
    <name type="scientific">Dokdonella ginsengisoli</name>
    <dbReference type="NCBI Taxonomy" id="363846"/>
    <lineage>
        <taxon>Bacteria</taxon>
        <taxon>Pseudomonadati</taxon>
        <taxon>Pseudomonadota</taxon>
        <taxon>Gammaproteobacteria</taxon>
        <taxon>Lysobacterales</taxon>
        <taxon>Rhodanobacteraceae</taxon>
        <taxon>Dokdonella</taxon>
    </lineage>
</organism>
<evidence type="ECO:0000313" key="2">
    <source>
        <dbReference type="EMBL" id="MFC4822355.1"/>
    </source>
</evidence>
<feature type="transmembrane region" description="Helical" evidence="1">
    <location>
        <begin position="373"/>
        <end position="390"/>
    </location>
</feature>
<dbReference type="EMBL" id="JBHSHD010000016">
    <property type="protein sequence ID" value="MFC4822355.1"/>
    <property type="molecule type" value="Genomic_DNA"/>
</dbReference>
<feature type="transmembrane region" description="Helical" evidence="1">
    <location>
        <begin position="320"/>
        <end position="342"/>
    </location>
</feature>
<reference evidence="3" key="1">
    <citation type="journal article" date="2019" name="Int. J. Syst. Evol. Microbiol.">
        <title>The Global Catalogue of Microorganisms (GCM) 10K type strain sequencing project: providing services to taxonomists for standard genome sequencing and annotation.</title>
        <authorList>
            <consortium name="The Broad Institute Genomics Platform"/>
            <consortium name="The Broad Institute Genome Sequencing Center for Infectious Disease"/>
            <person name="Wu L."/>
            <person name="Ma J."/>
        </authorList>
    </citation>
    <scope>NUCLEOTIDE SEQUENCE [LARGE SCALE GENOMIC DNA]</scope>
    <source>
        <strain evidence="3">CCUG 30340</strain>
    </source>
</reference>
<feature type="transmembrane region" description="Helical" evidence="1">
    <location>
        <begin position="6"/>
        <end position="28"/>
    </location>
</feature>
<dbReference type="Proteomes" id="UP001595886">
    <property type="component" value="Unassembled WGS sequence"/>
</dbReference>
<sequence length="469" mass="50538">MNGLSAWIVWCVPLLVGSGLWVACAGWPRRGHDRVVALAGGWIVGALVCGLLVRVLAASELSLVASRVGTGAVLIGLAGWIFAWRRRGAAPLPASVSFTRGEWALTAAVLILLGWRGWILASDILLHPTLPWDAWAIWQAKAKAWVLAGHVTPYVSFENWLSAPAVEARTAGAWSYPELLPWTLVWFAGGGWVEPWINLAWLGLWCAMLFAQYGQWRALDVPRFAALAGVYLLGSLPLLNAHAALGGYADLWLAALLSLAGHAWLRWRRDRDSRQLLIVLGLLPLLPMIKLEGAAWSIVLGAACVFGVLPEGLRAKRFAIGLAVAAVAVVASLVFGVAWIAAARSYAGSGPALALGSIGQSIAALSNALWGQWNWNLLWFALPVALVWNAPQWRRDPTARRLLVLLAIPLALIFGLFVFTTASRYAQSYSAVNRLLLQMTPLLVASLLFALWPASGRSDQAGVARTASV</sequence>
<keyword evidence="1" id="KW-0472">Membrane</keyword>
<name>A0ABV9QYC0_9GAMM</name>
<comment type="caution">
    <text evidence="2">The sequence shown here is derived from an EMBL/GenBank/DDBJ whole genome shotgun (WGS) entry which is preliminary data.</text>
</comment>
<gene>
    <name evidence="2" type="ORF">ACFO6Q_18670</name>
</gene>
<feature type="transmembrane region" description="Helical" evidence="1">
    <location>
        <begin position="402"/>
        <end position="423"/>
    </location>
</feature>
<proteinExistence type="predicted"/>
<keyword evidence="1" id="KW-0812">Transmembrane</keyword>
<feature type="transmembrane region" description="Helical" evidence="1">
    <location>
        <begin position="435"/>
        <end position="452"/>
    </location>
</feature>
<feature type="transmembrane region" description="Helical" evidence="1">
    <location>
        <begin position="103"/>
        <end position="121"/>
    </location>
</feature>
<dbReference type="RefSeq" id="WP_380022632.1">
    <property type="nucleotide sequence ID" value="NZ_JBHSHD010000016.1"/>
</dbReference>
<evidence type="ECO:0008006" key="4">
    <source>
        <dbReference type="Google" id="ProtNLM"/>
    </source>
</evidence>
<feature type="transmembrane region" description="Helical" evidence="1">
    <location>
        <begin position="295"/>
        <end position="313"/>
    </location>
</feature>
<feature type="transmembrane region" description="Helical" evidence="1">
    <location>
        <begin position="221"/>
        <end position="239"/>
    </location>
</feature>
<feature type="transmembrane region" description="Helical" evidence="1">
    <location>
        <begin position="63"/>
        <end position="83"/>
    </location>
</feature>
<feature type="transmembrane region" description="Helical" evidence="1">
    <location>
        <begin position="35"/>
        <end position="57"/>
    </location>
</feature>
<keyword evidence="1" id="KW-1133">Transmembrane helix</keyword>
<evidence type="ECO:0000313" key="3">
    <source>
        <dbReference type="Proteomes" id="UP001595886"/>
    </source>
</evidence>